<evidence type="ECO:0000256" key="1">
    <source>
        <dbReference type="SAM" id="Phobius"/>
    </source>
</evidence>
<dbReference type="EMBL" id="BAABAL010000005">
    <property type="protein sequence ID" value="GAA3997509.1"/>
    <property type="molecule type" value="Genomic_DNA"/>
</dbReference>
<keyword evidence="3" id="KW-1185">Reference proteome</keyword>
<dbReference type="Proteomes" id="UP001501747">
    <property type="component" value="Unassembled WGS sequence"/>
</dbReference>
<sequence>MTNAAGIDAPAPFIVQTALGAVLIVAGLAVAVIGALGLLSRLPRNRFAGVRTEASMRDDDTFRAANRVAGLPFLAAGAVAAVAGGIAIAVPDALATVIIMVIGVVGLFGMMMAGGSLGNQAAAAVPEKPAGGCGGCCGGGCAKALLGG</sequence>
<organism evidence="2 3">
    <name type="scientific">Allokutzneria multivorans</name>
    <dbReference type="NCBI Taxonomy" id="1142134"/>
    <lineage>
        <taxon>Bacteria</taxon>
        <taxon>Bacillati</taxon>
        <taxon>Actinomycetota</taxon>
        <taxon>Actinomycetes</taxon>
        <taxon>Pseudonocardiales</taxon>
        <taxon>Pseudonocardiaceae</taxon>
        <taxon>Allokutzneria</taxon>
    </lineage>
</organism>
<dbReference type="Pfam" id="PF13630">
    <property type="entry name" value="SdpI"/>
    <property type="match status" value="1"/>
</dbReference>
<name>A0ABP7RHE6_9PSEU</name>
<evidence type="ECO:0008006" key="4">
    <source>
        <dbReference type="Google" id="ProtNLM"/>
    </source>
</evidence>
<protein>
    <recommendedName>
        <fullName evidence="4">SdpI/YhfL family protein</fullName>
    </recommendedName>
</protein>
<feature type="transmembrane region" description="Helical" evidence="1">
    <location>
        <begin position="68"/>
        <end position="88"/>
    </location>
</feature>
<dbReference type="RefSeq" id="WP_344872382.1">
    <property type="nucleotide sequence ID" value="NZ_BAABAL010000005.1"/>
</dbReference>
<dbReference type="InterPro" id="IPR025962">
    <property type="entry name" value="SdpI/YhfL"/>
</dbReference>
<gene>
    <name evidence="2" type="ORF">GCM10022247_16950</name>
</gene>
<proteinExistence type="predicted"/>
<feature type="transmembrane region" description="Helical" evidence="1">
    <location>
        <begin position="94"/>
        <end position="113"/>
    </location>
</feature>
<keyword evidence="1" id="KW-0812">Transmembrane</keyword>
<keyword evidence="1" id="KW-0472">Membrane</keyword>
<feature type="transmembrane region" description="Helical" evidence="1">
    <location>
        <begin position="13"/>
        <end position="39"/>
    </location>
</feature>
<accession>A0ABP7RHE6</accession>
<reference evidence="3" key="1">
    <citation type="journal article" date="2019" name="Int. J. Syst. Evol. Microbiol.">
        <title>The Global Catalogue of Microorganisms (GCM) 10K type strain sequencing project: providing services to taxonomists for standard genome sequencing and annotation.</title>
        <authorList>
            <consortium name="The Broad Institute Genomics Platform"/>
            <consortium name="The Broad Institute Genome Sequencing Center for Infectious Disease"/>
            <person name="Wu L."/>
            <person name="Ma J."/>
        </authorList>
    </citation>
    <scope>NUCLEOTIDE SEQUENCE [LARGE SCALE GENOMIC DNA]</scope>
    <source>
        <strain evidence="3">JCM 17342</strain>
    </source>
</reference>
<keyword evidence="1" id="KW-1133">Transmembrane helix</keyword>
<evidence type="ECO:0000313" key="2">
    <source>
        <dbReference type="EMBL" id="GAA3997509.1"/>
    </source>
</evidence>
<comment type="caution">
    <text evidence="2">The sequence shown here is derived from an EMBL/GenBank/DDBJ whole genome shotgun (WGS) entry which is preliminary data.</text>
</comment>
<evidence type="ECO:0000313" key="3">
    <source>
        <dbReference type="Proteomes" id="UP001501747"/>
    </source>
</evidence>